<dbReference type="InterPro" id="IPR029016">
    <property type="entry name" value="GAF-like_dom_sf"/>
</dbReference>
<dbReference type="SUPFAM" id="SSF55781">
    <property type="entry name" value="GAF domain-like"/>
    <property type="match status" value="1"/>
</dbReference>
<dbReference type="EMBL" id="RBED01000045">
    <property type="protein sequence ID" value="RNL59228.1"/>
    <property type="molecule type" value="Genomic_DNA"/>
</dbReference>
<keyword evidence="2" id="KW-0805">Transcription regulation</keyword>
<dbReference type="InterPro" id="IPR014757">
    <property type="entry name" value="Tscrpt_reg_IclR_C"/>
</dbReference>
<keyword evidence="1" id="KW-0319">Glycerol metabolism</keyword>
<reference evidence="9 10" key="1">
    <citation type="submission" date="2018-10" db="EMBL/GenBank/DDBJ databases">
        <title>Genome sequencing of Arthrobacter oryzae TNB02.</title>
        <authorList>
            <person name="Cho Y.-J."/>
            <person name="Cho A."/>
            <person name="Kim O.-S."/>
        </authorList>
    </citation>
    <scope>NUCLEOTIDE SEQUENCE [LARGE SCALE GENOMIC DNA]</scope>
    <source>
        <strain evidence="9 10">TNB02</strain>
    </source>
</reference>
<dbReference type="Gene3D" id="1.10.10.10">
    <property type="entry name" value="Winged helix-like DNA-binding domain superfamily/Winged helix DNA-binding domain"/>
    <property type="match status" value="1"/>
</dbReference>
<dbReference type="PANTHER" id="PTHR30136:SF8">
    <property type="entry name" value="TRANSCRIPTIONAL REGULATORY PROTEIN"/>
    <property type="match status" value="1"/>
</dbReference>
<dbReference type="GO" id="GO:0003700">
    <property type="term" value="F:DNA-binding transcription factor activity"/>
    <property type="evidence" value="ECO:0007669"/>
    <property type="project" value="TreeGrafter"/>
</dbReference>
<comment type="function">
    <text evidence="5">May be an activator protein for the gylABX operon.</text>
</comment>
<evidence type="ECO:0000313" key="10">
    <source>
        <dbReference type="Proteomes" id="UP000273807"/>
    </source>
</evidence>
<dbReference type="OrthoDB" id="7274111at2"/>
<dbReference type="Proteomes" id="UP000273807">
    <property type="component" value="Unassembled WGS sequence"/>
</dbReference>
<evidence type="ECO:0000259" key="8">
    <source>
        <dbReference type="PROSITE" id="PS51078"/>
    </source>
</evidence>
<keyword evidence="3" id="KW-0238">DNA-binding</keyword>
<evidence type="ECO:0000256" key="6">
    <source>
        <dbReference type="ARBA" id="ARBA00070406"/>
    </source>
</evidence>
<dbReference type="FunFam" id="1.10.10.10:FF:000056">
    <property type="entry name" value="IclR family transcriptional regulator"/>
    <property type="match status" value="1"/>
</dbReference>
<feature type="domain" description="IclR-ED" evidence="8">
    <location>
        <begin position="82"/>
        <end position="265"/>
    </location>
</feature>
<gene>
    <name evidence="9" type="ORF">D7003_02935</name>
</gene>
<evidence type="ECO:0000256" key="5">
    <source>
        <dbReference type="ARBA" id="ARBA00058938"/>
    </source>
</evidence>
<dbReference type="InterPro" id="IPR005471">
    <property type="entry name" value="Tscrpt_reg_IclR_N"/>
</dbReference>
<dbReference type="Pfam" id="PF01614">
    <property type="entry name" value="IclR_C"/>
    <property type="match status" value="1"/>
</dbReference>
<dbReference type="PANTHER" id="PTHR30136">
    <property type="entry name" value="HELIX-TURN-HELIX TRANSCRIPTIONAL REGULATOR, ICLR FAMILY"/>
    <property type="match status" value="1"/>
</dbReference>
<dbReference type="GO" id="GO:0045892">
    <property type="term" value="P:negative regulation of DNA-templated transcription"/>
    <property type="evidence" value="ECO:0007669"/>
    <property type="project" value="TreeGrafter"/>
</dbReference>
<dbReference type="RefSeq" id="WP_123253997.1">
    <property type="nucleotide sequence ID" value="NZ_RBED01000045.1"/>
</dbReference>
<dbReference type="InterPro" id="IPR036388">
    <property type="entry name" value="WH-like_DNA-bd_sf"/>
</dbReference>
<evidence type="ECO:0000313" key="9">
    <source>
        <dbReference type="EMBL" id="RNL59228.1"/>
    </source>
</evidence>
<protein>
    <recommendedName>
        <fullName evidence="6">Glycerol operon regulatory protein</fullName>
    </recommendedName>
</protein>
<evidence type="ECO:0000256" key="1">
    <source>
        <dbReference type="ARBA" id="ARBA00022798"/>
    </source>
</evidence>
<evidence type="ECO:0000256" key="3">
    <source>
        <dbReference type="ARBA" id="ARBA00023125"/>
    </source>
</evidence>
<keyword evidence="10" id="KW-1185">Reference proteome</keyword>
<dbReference type="InterPro" id="IPR011991">
    <property type="entry name" value="ArsR-like_HTH"/>
</dbReference>
<dbReference type="Gene3D" id="3.30.450.40">
    <property type="match status" value="1"/>
</dbReference>
<organism evidence="9 10">
    <name type="scientific">Arthrobacter oryzae</name>
    <dbReference type="NCBI Taxonomy" id="409290"/>
    <lineage>
        <taxon>Bacteria</taxon>
        <taxon>Bacillati</taxon>
        <taxon>Actinomycetota</taxon>
        <taxon>Actinomycetes</taxon>
        <taxon>Micrococcales</taxon>
        <taxon>Micrococcaceae</taxon>
        <taxon>Arthrobacter</taxon>
    </lineage>
</organism>
<dbReference type="InterPro" id="IPR036390">
    <property type="entry name" value="WH_DNA-bd_sf"/>
</dbReference>
<evidence type="ECO:0000259" key="7">
    <source>
        <dbReference type="PROSITE" id="PS51077"/>
    </source>
</evidence>
<dbReference type="InterPro" id="IPR050707">
    <property type="entry name" value="HTH_MetabolicPath_Reg"/>
</dbReference>
<name>A0A3N0C7P4_9MICC</name>
<dbReference type="SUPFAM" id="SSF46785">
    <property type="entry name" value="Winged helix' DNA-binding domain"/>
    <property type="match status" value="1"/>
</dbReference>
<dbReference type="Pfam" id="PF09339">
    <property type="entry name" value="HTH_IclR"/>
    <property type="match status" value="1"/>
</dbReference>
<evidence type="ECO:0000256" key="2">
    <source>
        <dbReference type="ARBA" id="ARBA00023015"/>
    </source>
</evidence>
<keyword evidence="4" id="KW-0804">Transcription</keyword>
<dbReference type="CDD" id="cd00090">
    <property type="entry name" value="HTH_ARSR"/>
    <property type="match status" value="1"/>
</dbReference>
<feature type="domain" description="HTH iclR-type" evidence="7">
    <location>
        <begin position="20"/>
        <end position="81"/>
    </location>
</feature>
<dbReference type="SMART" id="SM00346">
    <property type="entry name" value="HTH_ICLR"/>
    <property type="match status" value="1"/>
</dbReference>
<comment type="caution">
    <text evidence="9">The sequence shown here is derived from an EMBL/GenBank/DDBJ whole genome shotgun (WGS) entry which is preliminary data.</text>
</comment>
<dbReference type="AlphaFoldDB" id="A0A3N0C7P4"/>
<evidence type="ECO:0000256" key="4">
    <source>
        <dbReference type="ARBA" id="ARBA00023163"/>
    </source>
</evidence>
<dbReference type="PROSITE" id="PS51078">
    <property type="entry name" value="ICLR_ED"/>
    <property type="match status" value="1"/>
</dbReference>
<proteinExistence type="predicted"/>
<dbReference type="PROSITE" id="PS51077">
    <property type="entry name" value="HTH_ICLR"/>
    <property type="match status" value="1"/>
</dbReference>
<dbReference type="GO" id="GO:0003677">
    <property type="term" value="F:DNA binding"/>
    <property type="evidence" value="ECO:0007669"/>
    <property type="project" value="UniProtKB-KW"/>
</dbReference>
<accession>A0A3N0C7P4</accession>
<sequence length="268" mass="28694">MAQRNNAATEKDADAHGGGVQSVDRALQILEILARDGDAGASEIAEEMGVHKSTVSRLVGSLVGGELVRQNSERGKYQLGFGVLRLASSIPGRLSVVREASDILERLAAEYKETVNLAVLRSNYAVNVDQAMGPSSLATYDWVGSLTPLHATSSGKVLLAALPVDERDQLLKKVGLPARTPRTVTNRAELEKQLLEVSRQGYAVVHEELEIGLTAVAVPIYNHLGNVIAAMSISGPAFRFTPEDDPGLIKGLCEAGLTISARMGFRRR</sequence>
<dbReference type="GO" id="GO:0006071">
    <property type="term" value="P:glycerol metabolic process"/>
    <property type="evidence" value="ECO:0007669"/>
    <property type="project" value="UniProtKB-KW"/>
</dbReference>